<dbReference type="EMBL" id="FRCY01000001">
    <property type="protein sequence ID" value="SHM45719.1"/>
    <property type="molecule type" value="Genomic_DNA"/>
</dbReference>
<dbReference type="STRING" id="388280.SAMN04488057_101515"/>
<feature type="binding site" description="via carbamate group" evidence="1">
    <location>
        <position position="204"/>
    </location>
    <ligand>
        <name>Zn(2+)</name>
        <dbReference type="ChEBI" id="CHEBI:29105"/>
        <label>1</label>
    </ligand>
</feature>
<feature type="binding site" description="via carbamate group" evidence="1">
    <location>
        <position position="204"/>
    </location>
    <ligand>
        <name>Zn(2+)</name>
        <dbReference type="ChEBI" id="CHEBI:29105"/>
        <label>2</label>
    </ligand>
</feature>
<evidence type="ECO:0000256" key="2">
    <source>
        <dbReference type="PIRSR" id="PIRSR039004-2"/>
    </source>
</evidence>
<gene>
    <name evidence="4" type="ORF">SAMN04488057_101515</name>
</gene>
<feature type="modified residue" description="N6-carboxylysine" evidence="2">
    <location>
        <position position="204"/>
    </location>
</feature>
<dbReference type="PANTHER" id="PTHR42717:SF1">
    <property type="entry name" value="IMIDAZOLONEPROPIONASE AND RELATED AMIDOHYDROLASES"/>
    <property type="match status" value="1"/>
</dbReference>
<dbReference type="SUPFAM" id="SSF51338">
    <property type="entry name" value="Composite domain of metallo-dependent hydrolases"/>
    <property type="match status" value="2"/>
</dbReference>
<feature type="binding site" evidence="1">
    <location>
        <position position="101"/>
    </location>
    <ligand>
        <name>Zn(2+)</name>
        <dbReference type="ChEBI" id="CHEBI:29105"/>
        <label>1</label>
    </ligand>
</feature>
<dbReference type="Gene3D" id="3.20.20.140">
    <property type="entry name" value="Metal-dependent hydrolases"/>
    <property type="match status" value="1"/>
</dbReference>
<dbReference type="PIRSF" id="PIRSF039004">
    <property type="entry name" value="ADE_EF_0837"/>
    <property type="match status" value="1"/>
</dbReference>
<evidence type="ECO:0000259" key="3">
    <source>
        <dbReference type="Pfam" id="PF01979"/>
    </source>
</evidence>
<evidence type="ECO:0000256" key="1">
    <source>
        <dbReference type="PIRSR" id="PIRSR039004-1"/>
    </source>
</evidence>
<name>A0A1M7IYC8_9BACT</name>
<dbReference type="InterPro" id="IPR006680">
    <property type="entry name" value="Amidohydro-rel"/>
</dbReference>
<keyword evidence="1" id="KW-0479">Metal-binding</keyword>
<keyword evidence="5" id="KW-1185">Reference proteome</keyword>
<proteinExistence type="predicted"/>
<dbReference type="InterPro" id="IPR011059">
    <property type="entry name" value="Metal-dep_hydrolase_composite"/>
</dbReference>
<keyword evidence="1" id="KW-0862">Zinc</keyword>
<reference evidence="4 5" key="1">
    <citation type="submission" date="2016-11" db="EMBL/GenBank/DDBJ databases">
        <authorList>
            <person name="Jaros S."/>
            <person name="Januszkiewicz K."/>
            <person name="Wedrychowicz H."/>
        </authorList>
    </citation>
    <scope>NUCLEOTIDE SEQUENCE [LARGE SCALE GENOMIC DNA]</scope>
    <source>
        <strain evidence="4 5">CGMCC 1.6102</strain>
    </source>
</reference>
<protein>
    <submittedName>
        <fullName evidence="4">Dihydroorotase</fullName>
    </submittedName>
</protein>
<dbReference type="PANTHER" id="PTHR42717">
    <property type="entry name" value="DIHYDROOROTASE-RELATED"/>
    <property type="match status" value="1"/>
</dbReference>
<accession>A0A1M7IYC8</accession>
<sequence length="432" mass="47280">MQAARTIPVLKNPEPFSLALKNSLMAVLFFALLLPAAAQQYDILIKGGHLIDPKNKIDEVMDIAIKGEAVALVQHEIAVDLAAQVIDASGLYVCPGLVDIHTHNFYGLDPYGQYSNGYNSIHPDGFTLPYGVTTVVDTGGAGWRNFRQFKEQVIDRVQTRVLAMLNIVGHGMKGSPYEQNLNDMDPKMTALVARQFPDDIVGIKVAHYSGHQWEQIDRLVEAGERANIPVMVDFGGANPPLSLETLFMEKLRPGDIYTHIFGGGGFGREAIVDKGGNLRPFVKAAQERGIVYDVGHGGSSFAFKHAIPAMEQGLKPDVISTDSHMSSIMSGMKNMNNVMSKFLNMGMNLQEVITASTWKPAQVIQRTEFGHLSPGVKADIAVLNVLEGDFGFTEKTGEGKMKGKYKLENELTIKAGRVVWDLNGLTAPLWNE</sequence>
<dbReference type="AlphaFoldDB" id="A0A1M7IYC8"/>
<feature type="binding site" evidence="1">
    <location>
        <position position="322"/>
    </location>
    <ligand>
        <name>Zn(2+)</name>
        <dbReference type="ChEBI" id="CHEBI:29105"/>
        <label>1</label>
    </ligand>
</feature>
<dbReference type="Proteomes" id="UP000184513">
    <property type="component" value="Unassembled WGS sequence"/>
</dbReference>
<dbReference type="GO" id="GO:0046872">
    <property type="term" value="F:metal ion binding"/>
    <property type="evidence" value="ECO:0007669"/>
    <property type="project" value="UniProtKB-KW"/>
</dbReference>
<dbReference type="SUPFAM" id="SSF51556">
    <property type="entry name" value="Metallo-dependent hydrolases"/>
    <property type="match status" value="1"/>
</dbReference>
<evidence type="ECO:0000313" key="5">
    <source>
        <dbReference type="Proteomes" id="UP000184513"/>
    </source>
</evidence>
<organism evidence="4 5">
    <name type="scientific">Cyclobacterium lianum</name>
    <dbReference type="NCBI Taxonomy" id="388280"/>
    <lineage>
        <taxon>Bacteria</taxon>
        <taxon>Pseudomonadati</taxon>
        <taxon>Bacteroidota</taxon>
        <taxon>Cytophagia</taxon>
        <taxon>Cytophagales</taxon>
        <taxon>Cyclobacteriaceae</taxon>
        <taxon>Cyclobacterium</taxon>
    </lineage>
</organism>
<dbReference type="GO" id="GO:0019213">
    <property type="term" value="F:deacetylase activity"/>
    <property type="evidence" value="ECO:0007669"/>
    <property type="project" value="InterPro"/>
</dbReference>
<feature type="binding site" evidence="1">
    <location>
        <position position="259"/>
    </location>
    <ligand>
        <name>Zn(2+)</name>
        <dbReference type="ChEBI" id="CHEBI:29105"/>
        <label>2</label>
    </ligand>
</feature>
<dbReference type="InterPro" id="IPR020043">
    <property type="entry name" value="Deacetylase_Atu3266-like"/>
</dbReference>
<feature type="domain" description="Amidohydrolase-related" evidence="3">
    <location>
        <begin position="306"/>
        <end position="385"/>
    </location>
</feature>
<dbReference type="NCBIfam" id="NF006689">
    <property type="entry name" value="PRK09237.1"/>
    <property type="match status" value="1"/>
</dbReference>
<dbReference type="Gene3D" id="2.30.40.10">
    <property type="entry name" value="Urease, subunit C, domain 1"/>
    <property type="match status" value="1"/>
</dbReference>
<dbReference type="InterPro" id="IPR032466">
    <property type="entry name" value="Metal_Hydrolase"/>
</dbReference>
<dbReference type="Pfam" id="PF01979">
    <property type="entry name" value="Amidohydro_1"/>
    <property type="match status" value="1"/>
</dbReference>
<dbReference type="GO" id="GO:0016810">
    <property type="term" value="F:hydrolase activity, acting on carbon-nitrogen (but not peptide) bonds"/>
    <property type="evidence" value="ECO:0007669"/>
    <property type="project" value="InterPro"/>
</dbReference>
<feature type="binding site" evidence="1">
    <location>
        <position position="103"/>
    </location>
    <ligand>
        <name>Zn(2+)</name>
        <dbReference type="ChEBI" id="CHEBI:29105"/>
        <label>1</label>
    </ligand>
</feature>
<evidence type="ECO:0000313" key="4">
    <source>
        <dbReference type="EMBL" id="SHM45719.1"/>
    </source>
</evidence>